<comment type="caution">
    <text evidence="3">The sequence shown here is derived from an EMBL/GenBank/DDBJ whole genome shotgun (WGS) entry which is preliminary data.</text>
</comment>
<dbReference type="PANTHER" id="PTHR18964:SF149">
    <property type="entry name" value="BIFUNCTIONAL UDP-N-ACETYLGLUCOSAMINE 2-EPIMERASE_N-ACETYLMANNOSAMINE KINASE"/>
    <property type="match status" value="1"/>
</dbReference>
<dbReference type="InterPro" id="IPR043129">
    <property type="entry name" value="ATPase_NBD"/>
</dbReference>
<dbReference type="SUPFAM" id="SSF53067">
    <property type="entry name" value="Actin-like ATPase domain"/>
    <property type="match status" value="1"/>
</dbReference>
<gene>
    <name evidence="3" type="ORF">GCM10007857_68220</name>
</gene>
<evidence type="ECO:0000256" key="2">
    <source>
        <dbReference type="SAM" id="MobiDB-lite"/>
    </source>
</evidence>
<feature type="compositionally biased region" description="Basic and acidic residues" evidence="2">
    <location>
        <begin position="350"/>
        <end position="382"/>
    </location>
</feature>
<proteinExistence type="inferred from homology"/>
<dbReference type="Gene3D" id="3.30.420.40">
    <property type="match status" value="1"/>
</dbReference>
<name>A0ABQ6B8K8_9BRAD</name>
<evidence type="ECO:0000313" key="3">
    <source>
        <dbReference type="EMBL" id="GLR90108.1"/>
    </source>
</evidence>
<protein>
    <submittedName>
        <fullName evidence="3">Glucokinase</fullName>
    </submittedName>
</protein>
<dbReference type="PANTHER" id="PTHR18964">
    <property type="entry name" value="ROK (REPRESSOR, ORF, KINASE) FAMILY"/>
    <property type="match status" value="1"/>
</dbReference>
<evidence type="ECO:0000313" key="4">
    <source>
        <dbReference type="Proteomes" id="UP001156905"/>
    </source>
</evidence>
<evidence type="ECO:0000256" key="1">
    <source>
        <dbReference type="ARBA" id="ARBA00006479"/>
    </source>
</evidence>
<dbReference type="InterPro" id="IPR000600">
    <property type="entry name" value="ROK"/>
</dbReference>
<dbReference type="RefSeq" id="WP_284272765.1">
    <property type="nucleotide sequence ID" value="NZ_BSOW01000031.1"/>
</dbReference>
<keyword evidence="4" id="KW-1185">Reference proteome</keyword>
<organism evidence="3 4">
    <name type="scientific">Bradyrhizobium iriomotense</name>
    <dbReference type="NCBI Taxonomy" id="441950"/>
    <lineage>
        <taxon>Bacteria</taxon>
        <taxon>Pseudomonadati</taxon>
        <taxon>Pseudomonadota</taxon>
        <taxon>Alphaproteobacteria</taxon>
        <taxon>Hyphomicrobiales</taxon>
        <taxon>Nitrobacteraceae</taxon>
        <taxon>Bradyrhizobium</taxon>
    </lineage>
</organism>
<reference evidence="4" key="1">
    <citation type="journal article" date="2019" name="Int. J. Syst. Evol. Microbiol.">
        <title>The Global Catalogue of Microorganisms (GCM) 10K type strain sequencing project: providing services to taxonomists for standard genome sequencing and annotation.</title>
        <authorList>
            <consortium name="The Broad Institute Genomics Platform"/>
            <consortium name="The Broad Institute Genome Sequencing Center for Infectious Disease"/>
            <person name="Wu L."/>
            <person name="Ma J."/>
        </authorList>
    </citation>
    <scope>NUCLEOTIDE SEQUENCE [LARGE SCALE GENOMIC DNA]</scope>
    <source>
        <strain evidence="4">NBRC 102520</strain>
    </source>
</reference>
<accession>A0ABQ6B8K8</accession>
<sequence>MADELVLTTGIAQHGAGRLPSVDVDSFNVELKDEDGFLGDRASKGAFRDILDGWRKPLRRTGEDPFGDEPSEKIAKKTLDAMLVGDDTEASAVVHSAIEDFAQELAYVTRRFLKTKAWAKTERIVVGGGFRDSRLGELAIARADIILKSEGFKGDMRPIRFHPDEAALIGALHLAPSWIFEAHDSILAVDIGGTNIRCGVVETRWKKAKDLSKACVWKSDLWRHADDEPTREGAVKRLTKMLKELIAAADTEGLKLAPFIGIACPGVIKEDGSIEKGAQNLPGNWESSKFNLPASLVEGIPAIGEHDTAILMHNDGVVQGLSEVPFMQDVERWGVLTIGTGLGNARFTNRRKEGNGKDRDSTDNGKKKAKENNKEGRQNDKE</sequence>
<comment type="similarity">
    <text evidence="1">Belongs to the ROK (NagC/XylR) family.</text>
</comment>
<feature type="region of interest" description="Disordered" evidence="2">
    <location>
        <begin position="345"/>
        <end position="382"/>
    </location>
</feature>
<dbReference type="EMBL" id="BSOW01000031">
    <property type="protein sequence ID" value="GLR90108.1"/>
    <property type="molecule type" value="Genomic_DNA"/>
</dbReference>
<dbReference type="Proteomes" id="UP001156905">
    <property type="component" value="Unassembled WGS sequence"/>
</dbReference>